<proteinExistence type="predicted"/>
<keyword evidence="4" id="KW-0547">Nucleotide-binding</keyword>
<comment type="caution">
    <text evidence="11">The sequence shown here is derived from an EMBL/GenBank/DDBJ whole genome shotgun (WGS) entry which is preliminary data.</text>
</comment>
<evidence type="ECO:0000256" key="1">
    <source>
        <dbReference type="ARBA" id="ARBA00012831"/>
    </source>
</evidence>
<organism evidence="11 12">
    <name type="scientific">bacterium (Candidatus Gribaldobacteria) CG10_big_fil_rev_8_21_14_0_10_37_21</name>
    <dbReference type="NCBI Taxonomy" id="2014275"/>
    <lineage>
        <taxon>Bacteria</taxon>
        <taxon>Candidatus Gribaldobacteria</taxon>
    </lineage>
</organism>
<dbReference type="SUPFAM" id="SSF52954">
    <property type="entry name" value="Class II aaRS ABD-related"/>
    <property type="match status" value="1"/>
</dbReference>
<dbReference type="InterPro" id="IPR050062">
    <property type="entry name" value="Pro-tRNA_synthetase"/>
</dbReference>
<dbReference type="InterPro" id="IPR045864">
    <property type="entry name" value="aa-tRNA-synth_II/BPL/LPL"/>
</dbReference>
<dbReference type="InterPro" id="IPR006195">
    <property type="entry name" value="aa-tRNA-synth_II"/>
</dbReference>
<dbReference type="Gene3D" id="3.40.50.800">
    <property type="entry name" value="Anticodon-binding domain"/>
    <property type="match status" value="1"/>
</dbReference>
<dbReference type="InterPro" id="IPR002316">
    <property type="entry name" value="Pro-tRNA-ligase_IIa"/>
</dbReference>
<protein>
    <recommendedName>
        <fullName evidence="2">Proline--tRNA ligase</fullName>
        <ecNumber evidence="1">6.1.1.15</ecNumber>
    </recommendedName>
    <alternativeName>
        <fullName evidence="8">Prolyl-tRNA synthetase</fullName>
    </alternativeName>
</protein>
<dbReference type="EMBL" id="PFAX01000019">
    <property type="protein sequence ID" value="PIR90489.1"/>
    <property type="molecule type" value="Genomic_DNA"/>
</dbReference>
<evidence type="ECO:0000313" key="11">
    <source>
        <dbReference type="EMBL" id="PIR90489.1"/>
    </source>
</evidence>
<dbReference type="GO" id="GO:0004827">
    <property type="term" value="F:proline-tRNA ligase activity"/>
    <property type="evidence" value="ECO:0007669"/>
    <property type="project" value="UniProtKB-EC"/>
</dbReference>
<dbReference type="Gene3D" id="3.30.930.10">
    <property type="entry name" value="Bira Bifunctional Protein, Domain 2"/>
    <property type="match status" value="1"/>
</dbReference>
<evidence type="ECO:0000256" key="6">
    <source>
        <dbReference type="ARBA" id="ARBA00022917"/>
    </source>
</evidence>
<dbReference type="SUPFAM" id="SSF55681">
    <property type="entry name" value="Class II aaRS and biotin synthetases"/>
    <property type="match status" value="1"/>
</dbReference>
<dbReference type="CDD" id="cd00861">
    <property type="entry name" value="ProRS_anticodon_short"/>
    <property type="match status" value="1"/>
</dbReference>
<dbReference type="PANTHER" id="PTHR42753:SF2">
    <property type="entry name" value="PROLINE--TRNA LIGASE"/>
    <property type="match status" value="1"/>
</dbReference>
<evidence type="ECO:0000256" key="8">
    <source>
        <dbReference type="ARBA" id="ARBA00029731"/>
    </source>
</evidence>
<comment type="catalytic activity">
    <reaction evidence="9">
        <text>tRNA(Pro) + L-proline + ATP = L-prolyl-tRNA(Pro) + AMP + diphosphate</text>
        <dbReference type="Rhea" id="RHEA:14305"/>
        <dbReference type="Rhea" id="RHEA-COMP:9700"/>
        <dbReference type="Rhea" id="RHEA-COMP:9702"/>
        <dbReference type="ChEBI" id="CHEBI:30616"/>
        <dbReference type="ChEBI" id="CHEBI:33019"/>
        <dbReference type="ChEBI" id="CHEBI:60039"/>
        <dbReference type="ChEBI" id="CHEBI:78442"/>
        <dbReference type="ChEBI" id="CHEBI:78532"/>
        <dbReference type="ChEBI" id="CHEBI:456215"/>
        <dbReference type="EC" id="6.1.1.15"/>
    </reaction>
</comment>
<keyword evidence="3" id="KW-0436">Ligase</keyword>
<dbReference type="PROSITE" id="PS50862">
    <property type="entry name" value="AA_TRNA_LIGASE_II"/>
    <property type="match status" value="1"/>
</dbReference>
<dbReference type="Pfam" id="PF03129">
    <property type="entry name" value="HGTP_anticodon"/>
    <property type="match status" value="1"/>
</dbReference>
<keyword evidence="7 11" id="KW-0030">Aminoacyl-tRNA synthetase</keyword>
<dbReference type="Pfam" id="PF00587">
    <property type="entry name" value="tRNA-synt_2b"/>
    <property type="match status" value="1"/>
</dbReference>
<dbReference type="GO" id="GO:0005829">
    <property type="term" value="C:cytosol"/>
    <property type="evidence" value="ECO:0007669"/>
    <property type="project" value="TreeGrafter"/>
</dbReference>
<reference evidence="12" key="1">
    <citation type="submission" date="2017-09" db="EMBL/GenBank/DDBJ databases">
        <title>Depth-based differentiation of microbial function through sediment-hosted aquifers and enrichment of novel symbionts in the deep terrestrial subsurface.</title>
        <authorList>
            <person name="Probst A.J."/>
            <person name="Ladd B."/>
            <person name="Jarett J.K."/>
            <person name="Geller-Mcgrath D.E."/>
            <person name="Sieber C.M.K."/>
            <person name="Emerson J.B."/>
            <person name="Anantharaman K."/>
            <person name="Thomas B.C."/>
            <person name="Malmstrom R."/>
            <person name="Stieglmeier M."/>
            <person name="Klingl A."/>
            <person name="Woyke T."/>
            <person name="Ryan C.M."/>
            <person name="Banfield J.F."/>
        </authorList>
    </citation>
    <scope>NUCLEOTIDE SEQUENCE [LARGE SCALE GENOMIC DNA]</scope>
</reference>
<evidence type="ECO:0000256" key="7">
    <source>
        <dbReference type="ARBA" id="ARBA00023146"/>
    </source>
</evidence>
<accession>A0A2H0UWC9</accession>
<keyword evidence="6" id="KW-0648">Protein biosynthesis</keyword>
<keyword evidence="5" id="KW-0067">ATP-binding</keyword>
<name>A0A2H0UWC9_9BACT</name>
<dbReference type="InterPro" id="IPR004154">
    <property type="entry name" value="Anticodon-bd"/>
</dbReference>
<sequence>MLQKELFTKTEKQSPKGEESKNAILLQRAGYIAKEMAGVYTFLPLGFLVLKKIEQIIREEMLKLGAFEIFMPSLTSESSWEKTKRAEMDVLFHLEGRDKSRLVLNPTHEEVITPLMKKYISSYKDLPISTFQFQNKFRNEPRAKSGILRTREFMMKDLYSFHQNENDLENFYEKVKENYFNIFERVGLKEQTVLTFASGGAFSKYSHEFQTICQAGEDIIHLCEKCGIAINSEIITEQRTCPQCGNSSLEVKKAVEVGNIFKLRTKFSESFALKFRTKEGQDDLVEMGCYGIGLGRLMGVIVEIYADEQGLVWPKEVAPFKAHLLCLGGDQERVMADKLYKELLAKNQEVLYDARDVSSGEKFADADLIGLPLRVILSEKTLSQDNVEIKERLSEKGELVKIKDLPKVLEEF</sequence>
<evidence type="ECO:0000256" key="4">
    <source>
        <dbReference type="ARBA" id="ARBA00022741"/>
    </source>
</evidence>
<evidence type="ECO:0000256" key="9">
    <source>
        <dbReference type="ARBA" id="ARBA00047671"/>
    </source>
</evidence>
<evidence type="ECO:0000259" key="10">
    <source>
        <dbReference type="PROSITE" id="PS50862"/>
    </source>
</evidence>
<evidence type="ECO:0000256" key="2">
    <source>
        <dbReference type="ARBA" id="ARBA00019110"/>
    </source>
</evidence>
<dbReference type="AlphaFoldDB" id="A0A2H0UWC9"/>
<evidence type="ECO:0000256" key="5">
    <source>
        <dbReference type="ARBA" id="ARBA00022840"/>
    </source>
</evidence>
<evidence type="ECO:0000313" key="12">
    <source>
        <dbReference type="Proteomes" id="UP000230132"/>
    </source>
</evidence>
<feature type="domain" description="Aminoacyl-transfer RNA synthetases class-II family profile" evidence="10">
    <location>
        <begin position="38"/>
        <end position="314"/>
    </location>
</feature>
<dbReference type="PANTHER" id="PTHR42753">
    <property type="entry name" value="MITOCHONDRIAL RIBOSOME PROTEIN L39/PROLYL-TRNA LIGASE FAMILY MEMBER"/>
    <property type="match status" value="1"/>
</dbReference>
<dbReference type="EC" id="6.1.1.15" evidence="1"/>
<dbReference type="PRINTS" id="PR01046">
    <property type="entry name" value="TRNASYNTHPRO"/>
</dbReference>
<evidence type="ECO:0000256" key="3">
    <source>
        <dbReference type="ARBA" id="ARBA00022598"/>
    </source>
</evidence>
<dbReference type="Proteomes" id="UP000230132">
    <property type="component" value="Unassembled WGS sequence"/>
</dbReference>
<dbReference type="InterPro" id="IPR044140">
    <property type="entry name" value="ProRS_anticodon_short"/>
</dbReference>
<dbReference type="InterPro" id="IPR036621">
    <property type="entry name" value="Anticodon-bd_dom_sf"/>
</dbReference>
<gene>
    <name evidence="11" type="ORF">COU05_01755</name>
</gene>
<dbReference type="InterPro" id="IPR002314">
    <property type="entry name" value="aa-tRNA-synt_IIb"/>
</dbReference>
<dbReference type="GO" id="GO:0006433">
    <property type="term" value="P:prolyl-tRNA aminoacylation"/>
    <property type="evidence" value="ECO:0007669"/>
    <property type="project" value="InterPro"/>
</dbReference>
<dbReference type="GO" id="GO:0005524">
    <property type="term" value="F:ATP binding"/>
    <property type="evidence" value="ECO:0007669"/>
    <property type="project" value="UniProtKB-KW"/>
</dbReference>